<evidence type="ECO:0000313" key="4">
    <source>
        <dbReference type="WBParaSite" id="MCU_003413-RA"/>
    </source>
</evidence>
<proteinExistence type="inferred from homology"/>
<evidence type="ECO:0000256" key="1">
    <source>
        <dbReference type="ARBA" id="ARBA00010319"/>
    </source>
</evidence>
<organism evidence="4">
    <name type="scientific">Mesocestoides corti</name>
    <name type="common">Flatworm</name>
    <dbReference type="NCBI Taxonomy" id="53468"/>
    <lineage>
        <taxon>Eukaryota</taxon>
        <taxon>Metazoa</taxon>
        <taxon>Spiralia</taxon>
        <taxon>Lophotrochozoa</taxon>
        <taxon>Platyhelminthes</taxon>
        <taxon>Cestoda</taxon>
        <taxon>Eucestoda</taxon>
        <taxon>Cyclophyllidea</taxon>
        <taxon>Mesocestoididae</taxon>
        <taxon>Mesocestoides</taxon>
    </lineage>
</organism>
<dbReference type="Pfam" id="PF14647">
    <property type="entry name" value="FAM91_N"/>
    <property type="match status" value="1"/>
</dbReference>
<evidence type="ECO:0000259" key="2">
    <source>
        <dbReference type="Pfam" id="PF14647"/>
    </source>
</evidence>
<dbReference type="PANTHER" id="PTHR28441:SF2">
    <property type="entry name" value="PROTEIN FAM91A1"/>
    <property type="match status" value="1"/>
</dbReference>
<dbReference type="InterPro" id="IPR028091">
    <property type="entry name" value="FAM91_N_dom"/>
</dbReference>
<sequence>MSSVDECIKKGICWPELPAQVQADLNQDELEYNARGLIYFLQNQMEYVGDLIKNIVRSERVYYRQLIQYSLQQMMLFPYHLQRKIVAGLRITPFEYYKIIVHRTMLSELSYDRIPNFTAADCYQTLGIGRNEYIDLLNVYKGKLCSSRPNTPESSSSILDELLPKYPLNCKHLEPWFIVRTGAVSVDDVRAQTHDVQAVLDRIIDNCVVDEGNIGSGLQLSEIPIDIFRELYRQGLIYVDVPIRETDCLFVPTLDGFIMNRVTGDSCETMLYKIFLSIDAHSSVSQLAADLGVGTQFVINAASLFVRLGFAQRVEPPPHKPSSEHSEDTASLISDPASAIETKKVAFIFDSTITAYLMLGNLSADLKKHSVTMFEVGKLTGDSLSAFYRELASLSYSAEQDVGVYYEHAKCLGQTIRHISGALTPNEIDFRWLDLVRCGSLGSLEPATRARILSKNYSLLYCMAPLSYEASRLFGNDWPLTVGPPVAEISSPWFRLFVAHAAGIGDPKHHSSSMPALLLCRGTRVTRLPRSLSCYSHFLVTSWGNDPVVMDVYTLFYSINDLTMNTHVFIQAYDDREKGTPLHQHFLPLPISNEFLSKNGSRLPWLNSVQEEVDLTSLVGYLSLLLPDGMNEVDSESDNTMGTVVELSTFGSGNPYQQNTSQFLEHSVVDPRVVLSEDTLEEILDASRPICLLNLHLGIPLFNSALNDAVFANLSRRSPHVNLLSPEMRERLAAANKSLQDRLRQFIEFVGGVYVSGLSATGSEDSVSEKILLASPLPMPSKSICWSLEGQLEEWDN</sequence>
<accession>A0A5K3EVD3</accession>
<reference evidence="4" key="1">
    <citation type="submission" date="2019-11" db="UniProtKB">
        <authorList>
            <consortium name="WormBaseParasite"/>
        </authorList>
    </citation>
    <scope>IDENTIFICATION</scope>
</reference>
<evidence type="ECO:0000259" key="3">
    <source>
        <dbReference type="Pfam" id="PF14648"/>
    </source>
</evidence>
<dbReference type="WBParaSite" id="MCU_003413-RA">
    <property type="protein sequence ID" value="MCU_003413-RA"/>
    <property type="gene ID" value="MCU_003413"/>
</dbReference>
<feature type="domain" description="FAM91 C-terminal" evidence="3">
    <location>
        <begin position="341"/>
        <end position="787"/>
    </location>
</feature>
<feature type="domain" description="FAM91 N-terminal" evidence="2">
    <location>
        <begin position="7"/>
        <end position="322"/>
    </location>
</feature>
<dbReference type="AlphaFoldDB" id="A0A5K3EVD3"/>
<dbReference type="PANTHER" id="PTHR28441">
    <property type="entry name" value="PROTEIN FAM91A1"/>
    <property type="match status" value="1"/>
</dbReference>
<protein>
    <submittedName>
        <fullName evidence="4">Protein FAM91A1</fullName>
    </submittedName>
</protein>
<dbReference type="InterPro" id="IPR039199">
    <property type="entry name" value="FAM91"/>
</dbReference>
<name>A0A5K3EVD3_MESCO</name>
<dbReference type="Pfam" id="PF14648">
    <property type="entry name" value="FAM91_C"/>
    <property type="match status" value="1"/>
</dbReference>
<dbReference type="InterPro" id="IPR028097">
    <property type="entry name" value="FAM91_C_dom"/>
</dbReference>
<comment type="similarity">
    <text evidence="1">Belongs to the FAM91 family.</text>
</comment>